<feature type="compositionally biased region" description="Basic and acidic residues" evidence="1">
    <location>
        <begin position="13"/>
        <end position="22"/>
    </location>
</feature>
<evidence type="ECO:0000313" key="2">
    <source>
        <dbReference type="EMBL" id="KAL0432422.1"/>
    </source>
</evidence>
<dbReference type="PANTHER" id="PTHR34282">
    <property type="entry name" value="OS01G0228800 PROTEIN-RELATED"/>
    <property type="match status" value="1"/>
</dbReference>
<gene>
    <name evidence="2" type="ORF">Slati_2576500</name>
</gene>
<dbReference type="AlphaFoldDB" id="A0AAW2VWT1"/>
<evidence type="ECO:0000256" key="1">
    <source>
        <dbReference type="SAM" id="MobiDB-lite"/>
    </source>
</evidence>
<dbReference type="PANTHER" id="PTHR34282:SF1">
    <property type="entry name" value="DUF3741 DOMAIN-CONTAINING PROTEIN"/>
    <property type="match status" value="1"/>
</dbReference>
<sequence length="226" mass="24856">MATKSDFAQKLLTDLRMRKERMAAAQNSSRQSGQTSRAVHGNPGRTSRGARQINAVESAGSRTGNTSRRSNGGSRSINIKESSNQIVLYESGQSSRQVRDLSMAIAFAFENSGNLSKIGVSSSNPLEASKYGMGLRRKVVKLEEDEDDQDDNHKTADQWKLDRPRFSFDKPSRNARVVQGATRLKQLASSYPDKNSEQPIGNSEIVLIEGLSYVQDLSLSTQSEAK</sequence>
<feature type="region of interest" description="Disordered" evidence="1">
    <location>
        <begin position="1"/>
        <end position="79"/>
    </location>
</feature>
<comment type="caution">
    <text evidence="2">The sequence shown here is derived from an EMBL/GenBank/DDBJ whole genome shotgun (WGS) entry which is preliminary data.</text>
</comment>
<feature type="compositionally biased region" description="Low complexity" evidence="1">
    <location>
        <begin position="60"/>
        <end position="76"/>
    </location>
</feature>
<dbReference type="EMBL" id="JACGWN010000009">
    <property type="protein sequence ID" value="KAL0432422.1"/>
    <property type="molecule type" value="Genomic_DNA"/>
</dbReference>
<reference evidence="2" key="2">
    <citation type="journal article" date="2024" name="Plant">
        <title>Genomic evolution and insights into agronomic trait innovations of Sesamum species.</title>
        <authorList>
            <person name="Miao H."/>
            <person name="Wang L."/>
            <person name="Qu L."/>
            <person name="Liu H."/>
            <person name="Sun Y."/>
            <person name="Le M."/>
            <person name="Wang Q."/>
            <person name="Wei S."/>
            <person name="Zheng Y."/>
            <person name="Lin W."/>
            <person name="Duan Y."/>
            <person name="Cao H."/>
            <person name="Xiong S."/>
            <person name="Wang X."/>
            <person name="Wei L."/>
            <person name="Li C."/>
            <person name="Ma Q."/>
            <person name="Ju M."/>
            <person name="Zhao R."/>
            <person name="Li G."/>
            <person name="Mu C."/>
            <person name="Tian Q."/>
            <person name="Mei H."/>
            <person name="Zhang T."/>
            <person name="Gao T."/>
            <person name="Zhang H."/>
        </authorList>
    </citation>
    <scope>NUCLEOTIDE SEQUENCE</scope>
    <source>
        <strain evidence="2">KEN1</strain>
    </source>
</reference>
<name>A0AAW2VWT1_9LAMI</name>
<proteinExistence type="predicted"/>
<organism evidence="2">
    <name type="scientific">Sesamum latifolium</name>
    <dbReference type="NCBI Taxonomy" id="2727402"/>
    <lineage>
        <taxon>Eukaryota</taxon>
        <taxon>Viridiplantae</taxon>
        <taxon>Streptophyta</taxon>
        <taxon>Embryophyta</taxon>
        <taxon>Tracheophyta</taxon>
        <taxon>Spermatophyta</taxon>
        <taxon>Magnoliopsida</taxon>
        <taxon>eudicotyledons</taxon>
        <taxon>Gunneridae</taxon>
        <taxon>Pentapetalae</taxon>
        <taxon>asterids</taxon>
        <taxon>lamiids</taxon>
        <taxon>Lamiales</taxon>
        <taxon>Pedaliaceae</taxon>
        <taxon>Sesamum</taxon>
    </lineage>
</organism>
<accession>A0AAW2VWT1</accession>
<feature type="region of interest" description="Disordered" evidence="1">
    <location>
        <begin position="143"/>
        <end position="173"/>
    </location>
</feature>
<feature type="compositionally biased region" description="Basic and acidic residues" evidence="1">
    <location>
        <begin position="151"/>
        <end position="172"/>
    </location>
</feature>
<protein>
    <submittedName>
        <fullName evidence="2">Uncharacterized protein</fullName>
    </submittedName>
</protein>
<feature type="compositionally biased region" description="Polar residues" evidence="1">
    <location>
        <begin position="25"/>
        <end position="37"/>
    </location>
</feature>
<reference evidence="2" key="1">
    <citation type="submission" date="2020-06" db="EMBL/GenBank/DDBJ databases">
        <authorList>
            <person name="Li T."/>
            <person name="Hu X."/>
            <person name="Zhang T."/>
            <person name="Song X."/>
            <person name="Zhang H."/>
            <person name="Dai N."/>
            <person name="Sheng W."/>
            <person name="Hou X."/>
            <person name="Wei L."/>
        </authorList>
    </citation>
    <scope>NUCLEOTIDE SEQUENCE</scope>
    <source>
        <strain evidence="2">KEN1</strain>
        <tissue evidence="2">Leaf</tissue>
    </source>
</reference>